<evidence type="ECO:0000313" key="4">
    <source>
        <dbReference type="Proteomes" id="UP000232145"/>
    </source>
</evidence>
<dbReference type="OrthoDB" id="344619at2"/>
<name>A0A2N0AG79_9LEPT</name>
<evidence type="ECO:0008006" key="5">
    <source>
        <dbReference type="Google" id="ProtNLM"/>
    </source>
</evidence>
<proteinExistence type="predicted"/>
<dbReference type="AlphaFoldDB" id="A0A2N0AG79"/>
<dbReference type="PANTHER" id="PTHR45632:SF3">
    <property type="entry name" value="KELCH-LIKE PROTEIN 32"/>
    <property type="match status" value="1"/>
</dbReference>
<dbReference type="RefSeq" id="WP_100744903.1">
    <property type="nucleotide sequence ID" value="NZ_NPDW01000003.1"/>
</dbReference>
<dbReference type="Gene3D" id="2.120.10.80">
    <property type="entry name" value="Kelch-type beta propeller"/>
    <property type="match status" value="2"/>
</dbReference>
<dbReference type="SUPFAM" id="SSF50965">
    <property type="entry name" value="Galactose oxidase, central domain"/>
    <property type="match status" value="1"/>
</dbReference>
<keyword evidence="1" id="KW-0880">Kelch repeat</keyword>
<keyword evidence="4" id="KW-1185">Reference proteome</keyword>
<dbReference type="Proteomes" id="UP000232145">
    <property type="component" value="Unassembled WGS sequence"/>
</dbReference>
<dbReference type="SMART" id="SM00612">
    <property type="entry name" value="Kelch"/>
    <property type="match status" value="3"/>
</dbReference>
<dbReference type="InterPro" id="IPR011043">
    <property type="entry name" value="Gal_Oxase/kelch_b-propeller"/>
</dbReference>
<sequence>MRCIFNIIFIILLFQCKIENKSQNLFDPTTLSGGSVAVLSTLAFQDGIQITTRYQTNDYPSFVKTEILDLDLNKPVSSHFNKKHFFVSENYKDDLVLRDVFPLSESKVRVLFSVSSRSEWRDPITISIRRPESLTEYVFNGKTLEFKFPYPRYIGNISEAKGQIATQTLFDGRILLVGGVSISGTTVATVEILNPESGTTTILPSLNQSLMGMAICMDPNGTVYVSGGKTIVGPATANTQLSNKIYKINSTNQTVEELPFTMQKRRFGHSMVCLNHGDLLVSGGQFQVGTDQTAIANDHEYVSIQSGNTTILNTSANLPMNTIFQFAEYDSNQERILFSGGKDRVDPFAVYSNSIWSLDLKTLVLSTLPVVLSTARSNITSINVPGNDRLVLGGVMGGGVGSRSIESWNETSSTSLTNGFTSRMKNGGSITLFSNSQILYTGGVDTYYKSAILELYDHVEKKNFVVDTMMNARSEHTAVQTNRGIVIFGDSSLADTRVELYGKD</sequence>
<dbReference type="InterPro" id="IPR006652">
    <property type="entry name" value="Kelch_1"/>
</dbReference>
<accession>A0A2N0AG79</accession>
<dbReference type="InterPro" id="IPR015915">
    <property type="entry name" value="Kelch-typ_b-propeller"/>
</dbReference>
<gene>
    <name evidence="3" type="ORF">CH364_16645</name>
</gene>
<comment type="caution">
    <text evidence="3">The sequence shown here is derived from an EMBL/GenBank/DDBJ whole genome shotgun (WGS) entry which is preliminary data.</text>
</comment>
<evidence type="ECO:0000256" key="1">
    <source>
        <dbReference type="ARBA" id="ARBA00022441"/>
    </source>
</evidence>
<evidence type="ECO:0000313" key="3">
    <source>
        <dbReference type="EMBL" id="PJZ83305.1"/>
    </source>
</evidence>
<dbReference type="EMBL" id="NPDX01000006">
    <property type="protein sequence ID" value="PJZ83305.1"/>
    <property type="molecule type" value="Genomic_DNA"/>
</dbReference>
<keyword evidence="2" id="KW-0677">Repeat</keyword>
<dbReference type="PANTHER" id="PTHR45632">
    <property type="entry name" value="LD33804P"/>
    <property type="match status" value="1"/>
</dbReference>
<organism evidence="3 4">
    <name type="scientific">Leptospira harrisiae</name>
    <dbReference type="NCBI Taxonomy" id="2023189"/>
    <lineage>
        <taxon>Bacteria</taxon>
        <taxon>Pseudomonadati</taxon>
        <taxon>Spirochaetota</taxon>
        <taxon>Spirochaetia</taxon>
        <taxon>Leptospirales</taxon>
        <taxon>Leptospiraceae</taxon>
        <taxon>Leptospira</taxon>
    </lineage>
</organism>
<protein>
    <recommendedName>
        <fullName evidence="5">Kelch-like protein</fullName>
    </recommendedName>
</protein>
<reference evidence="3 4" key="1">
    <citation type="submission" date="2017-07" db="EMBL/GenBank/DDBJ databases">
        <title>Leptospira spp. isolated from tropical soils.</title>
        <authorList>
            <person name="Thibeaux R."/>
            <person name="Iraola G."/>
            <person name="Ferres I."/>
            <person name="Bierque E."/>
            <person name="Girault D."/>
            <person name="Soupe-Gilbert M.-E."/>
            <person name="Picardeau M."/>
            <person name="Goarant C."/>
        </authorList>
    </citation>
    <scope>NUCLEOTIDE SEQUENCE [LARGE SCALE GENOMIC DNA]</scope>
    <source>
        <strain evidence="3 4">FH2-B-A1</strain>
    </source>
</reference>
<evidence type="ECO:0000256" key="2">
    <source>
        <dbReference type="ARBA" id="ARBA00022737"/>
    </source>
</evidence>